<evidence type="ECO:0000313" key="3">
    <source>
        <dbReference type="Proteomes" id="UP001175228"/>
    </source>
</evidence>
<protein>
    <submittedName>
        <fullName evidence="2">Uncharacterized protein</fullName>
    </submittedName>
</protein>
<organism evidence="2 3">
    <name type="scientific">Armillaria luteobubalina</name>
    <dbReference type="NCBI Taxonomy" id="153913"/>
    <lineage>
        <taxon>Eukaryota</taxon>
        <taxon>Fungi</taxon>
        <taxon>Dikarya</taxon>
        <taxon>Basidiomycota</taxon>
        <taxon>Agaricomycotina</taxon>
        <taxon>Agaricomycetes</taxon>
        <taxon>Agaricomycetidae</taxon>
        <taxon>Agaricales</taxon>
        <taxon>Marasmiineae</taxon>
        <taxon>Physalacriaceae</taxon>
        <taxon>Armillaria</taxon>
    </lineage>
</organism>
<accession>A0AA39UHD6</accession>
<feature type="compositionally biased region" description="Basic and acidic residues" evidence="1">
    <location>
        <begin position="272"/>
        <end position="282"/>
    </location>
</feature>
<proteinExistence type="predicted"/>
<evidence type="ECO:0000313" key="2">
    <source>
        <dbReference type="EMBL" id="KAK0489477.1"/>
    </source>
</evidence>
<dbReference type="EMBL" id="JAUEPU010000038">
    <property type="protein sequence ID" value="KAK0489477.1"/>
    <property type="molecule type" value="Genomic_DNA"/>
</dbReference>
<gene>
    <name evidence="2" type="ORF">EDD18DRAFT_1110107</name>
</gene>
<name>A0AA39UHD6_9AGAR</name>
<feature type="region of interest" description="Disordered" evidence="1">
    <location>
        <begin position="255"/>
        <end position="313"/>
    </location>
</feature>
<feature type="compositionally biased region" description="Polar residues" evidence="1">
    <location>
        <begin position="287"/>
        <end position="313"/>
    </location>
</feature>
<comment type="caution">
    <text evidence="2">The sequence shown here is derived from an EMBL/GenBank/DDBJ whole genome shotgun (WGS) entry which is preliminary data.</text>
</comment>
<keyword evidence="3" id="KW-1185">Reference proteome</keyword>
<sequence>MSVDQLVPALNAPLSDICYNLAQVPNAAVQYLEVSARNAMPTGKLIRVVTEAHRYLDTHIDVLQDFKFTDSLYSLALYLQVCVIASHIPMDLWYPLWKKWYPLWKKWYLTDDEALCDEYALNDEALPPSKEGYETNREGCIIEADVWPFPFSVPGKKFLGVLLPPAGSALRGLNTCKWQQEQTVITETPVPVSNVHSEPVVGPSLSAKPMAQKAGPSAPVPSQPVVNPTPTGSMPHKAFRKSLAPNAYKVIQVTKKPHFSPSSESEVPESSDEGKVPSKPKEPLFLLSNNDPVSNKATPPPASSFQTCASTPK</sequence>
<dbReference type="Proteomes" id="UP001175228">
    <property type="component" value="Unassembled WGS sequence"/>
</dbReference>
<feature type="region of interest" description="Disordered" evidence="1">
    <location>
        <begin position="195"/>
        <end position="238"/>
    </location>
</feature>
<evidence type="ECO:0000256" key="1">
    <source>
        <dbReference type="SAM" id="MobiDB-lite"/>
    </source>
</evidence>
<reference evidence="2" key="1">
    <citation type="submission" date="2023-06" db="EMBL/GenBank/DDBJ databases">
        <authorList>
            <consortium name="Lawrence Berkeley National Laboratory"/>
            <person name="Ahrendt S."/>
            <person name="Sahu N."/>
            <person name="Indic B."/>
            <person name="Wong-Bajracharya J."/>
            <person name="Merenyi Z."/>
            <person name="Ke H.-M."/>
            <person name="Monk M."/>
            <person name="Kocsube S."/>
            <person name="Drula E."/>
            <person name="Lipzen A."/>
            <person name="Balint B."/>
            <person name="Henrissat B."/>
            <person name="Andreopoulos B."/>
            <person name="Martin F.M."/>
            <person name="Harder C.B."/>
            <person name="Rigling D."/>
            <person name="Ford K.L."/>
            <person name="Foster G.D."/>
            <person name="Pangilinan J."/>
            <person name="Papanicolaou A."/>
            <person name="Barry K."/>
            <person name="LaButti K."/>
            <person name="Viragh M."/>
            <person name="Koriabine M."/>
            <person name="Yan M."/>
            <person name="Riley R."/>
            <person name="Champramary S."/>
            <person name="Plett K.L."/>
            <person name="Tsai I.J."/>
            <person name="Slot J."/>
            <person name="Sipos G."/>
            <person name="Plett J."/>
            <person name="Nagy L.G."/>
            <person name="Grigoriev I.V."/>
        </authorList>
    </citation>
    <scope>NUCLEOTIDE SEQUENCE</scope>
    <source>
        <strain evidence="2">HWK02</strain>
    </source>
</reference>
<dbReference type="AlphaFoldDB" id="A0AA39UHD6"/>